<comment type="caution">
    <text evidence="1">The sequence shown here is derived from an EMBL/GenBank/DDBJ whole genome shotgun (WGS) entry which is preliminary data.</text>
</comment>
<organism evidence="1 2">
    <name type="scientific">Thermasporomyces composti</name>
    <dbReference type="NCBI Taxonomy" id="696763"/>
    <lineage>
        <taxon>Bacteria</taxon>
        <taxon>Bacillati</taxon>
        <taxon>Actinomycetota</taxon>
        <taxon>Actinomycetes</taxon>
        <taxon>Propionibacteriales</taxon>
        <taxon>Nocardioidaceae</taxon>
        <taxon>Thermasporomyces</taxon>
    </lineage>
</organism>
<protein>
    <submittedName>
        <fullName evidence="1">Uncharacterized protein</fullName>
    </submittedName>
</protein>
<dbReference type="EMBL" id="QTUC01000001">
    <property type="protein sequence ID" value="REF37557.1"/>
    <property type="molecule type" value="Genomic_DNA"/>
</dbReference>
<dbReference type="AlphaFoldDB" id="A0A3D9V7R8"/>
<name>A0A3D9V7R8_THECX</name>
<dbReference type="RefSeq" id="WP_115850998.1">
    <property type="nucleotide sequence ID" value="NZ_QTUC01000001.1"/>
</dbReference>
<reference evidence="1 2" key="1">
    <citation type="submission" date="2018-08" db="EMBL/GenBank/DDBJ databases">
        <title>Sequencing the genomes of 1000 actinobacteria strains.</title>
        <authorList>
            <person name="Klenk H.-P."/>
        </authorList>
    </citation>
    <scope>NUCLEOTIDE SEQUENCE [LARGE SCALE GENOMIC DNA]</scope>
    <source>
        <strain evidence="1 2">DSM 22891</strain>
    </source>
</reference>
<gene>
    <name evidence="1" type="ORF">DFJ64_3001</name>
</gene>
<evidence type="ECO:0000313" key="2">
    <source>
        <dbReference type="Proteomes" id="UP000256485"/>
    </source>
</evidence>
<sequence length="147" mass="15656">MTDFLGPNTRGVLHLLSSLDQLDVGQVEAVAAHRRRQSPRARASAWAAIGQAMTPRERLATLGAAALARQKAIDVANRSHTADWAFWAATWDAAIAVALCGRVDADHYETLVGPVAHALPWITHDIPLQVQVASPHAALARVGAPHG</sequence>
<dbReference type="Proteomes" id="UP000256485">
    <property type="component" value="Unassembled WGS sequence"/>
</dbReference>
<evidence type="ECO:0000313" key="1">
    <source>
        <dbReference type="EMBL" id="REF37557.1"/>
    </source>
</evidence>
<keyword evidence="2" id="KW-1185">Reference proteome</keyword>
<dbReference type="OrthoDB" id="4222509at2"/>
<accession>A0A3D9V7R8</accession>
<proteinExistence type="predicted"/>